<protein>
    <recommendedName>
        <fullName evidence="4">DUF4871 domain-containing protein</fullName>
    </recommendedName>
</protein>
<gene>
    <name evidence="2" type="ORF">GCM10011409_22870</name>
</gene>
<comment type="caution">
    <text evidence="2">The sequence shown here is derived from an EMBL/GenBank/DDBJ whole genome shotgun (WGS) entry which is preliminary data.</text>
</comment>
<evidence type="ECO:0008006" key="4">
    <source>
        <dbReference type="Google" id="ProtNLM"/>
    </source>
</evidence>
<keyword evidence="3" id="KW-1185">Reference proteome</keyword>
<dbReference type="EMBL" id="BMJD01000016">
    <property type="protein sequence ID" value="GGB44709.1"/>
    <property type="molecule type" value="Genomic_DNA"/>
</dbReference>
<feature type="chain" id="PRO_5040718557" description="DUF4871 domain-containing protein" evidence="1">
    <location>
        <begin position="22"/>
        <end position="165"/>
    </location>
</feature>
<keyword evidence="1" id="KW-0732">Signal</keyword>
<dbReference type="Gene3D" id="2.60.40.3830">
    <property type="match status" value="1"/>
</dbReference>
<dbReference type="AlphaFoldDB" id="A0A9W5TY52"/>
<sequence>MIKKIPLFLLLVVVLATEGCANINDKTNDITIDNGKSDHKDQNWKESPLFESNGYTMIGEKGRIGFIYDDSETTRFYPNKKNKYMFHVWGKDKELDGSFEVIATHEDDDKKITILNESLAGPNNGADRHLPTTLSLPKSGMWRLDAYIGNQLFGSIFVKVYNNEH</sequence>
<evidence type="ECO:0000313" key="3">
    <source>
        <dbReference type="Proteomes" id="UP000621492"/>
    </source>
</evidence>
<dbReference type="RefSeq" id="WP_188725207.1">
    <property type="nucleotide sequence ID" value="NZ_BMJD01000016.1"/>
</dbReference>
<organism evidence="2 3">
    <name type="scientific">Lentibacillus populi</name>
    <dbReference type="NCBI Taxonomy" id="1827502"/>
    <lineage>
        <taxon>Bacteria</taxon>
        <taxon>Bacillati</taxon>
        <taxon>Bacillota</taxon>
        <taxon>Bacilli</taxon>
        <taxon>Bacillales</taxon>
        <taxon>Bacillaceae</taxon>
        <taxon>Lentibacillus</taxon>
    </lineage>
</organism>
<reference evidence="2" key="1">
    <citation type="journal article" date="2014" name="Int. J. Syst. Evol. Microbiol.">
        <title>Complete genome sequence of Corynebacterium casei LMG S-19264T (=DSM 44701T), isolated from a smear-ripened cheese.</title>
        <authorList>
            <consortium name="US DOE Joint Genome Institute (JGI-PGF)"/>
            <person name="Walter F."/>
            <person name="Albersmeier A."/>
            <person name="Kalinowski J."/>
            <person name="Ruckert C."/>
        </authorList>
    </citation>
    <scope>NUCLEOTIDE SEQUENCE</scope>
    <source>
        <strain evidence="2">CGMCC 1.15454</strain>
    </source>
</reference>
<name>A0A9W5TY52_9BACI</name>
<accession>A0A9W5TY52</accession>
<evidence type="ECO:0000313" key="2">
    <source>
        <dbReference type="EMBL" id="GGB44709.1"/>
    </source>
</evidence>
<reference evidence="2" key="2">
    <citation type="submission" date="2020-09" db="EMBL/GenBank/DDBJ databases">
        <authorList>
            <person name="Sun Q."/>
            <person name="Zhou Y."/>
        </authorList>
    </citation>
    <scope>NUCLEOTIDE SEQUENCE</scope>
    <source>
        <strain evidence="2">CGMCC 1.15454</strain>
    </source>
</reference>
<evidence type="ECO:0000256" key="1">
    <source>
        <dbReference type="SAM" id="SignalP"/>
    </source>
</evidence>
<dbReference type="Proteomes" id="UP000621492">
    <property type="component" value="Unassembled WGS sequence"/>
</dbReference>
<feature type="signal peptide" evidence="1">
    <location>
        <begin position="1"/>
        <end position="21"/>
    </location>
</feature>
<proteinExistence type="predicted"/>